<dbReference type="EMBL" id="JANWOI010000005">
    <property type="protein sequence ID" value="MDA5194990.1"/>
    <property type="molecule type" value="Genomic_DNA"/>
</dbReference>
<protein>
    <submittedName>
        <fullName evidence="3">Aromatic-ring-hydroxylating dioxygenase subunit beta</fullName>
    </submittedName>
</protein>
<evidence type="ECO:0000313" key="3">
    <source>
        <dbReference type="EMBL" id="MDA5194990.1"/>
    </source>
</evidence>
<keyword evidence="4" id="KW-1185">Reference proteome</keyword>
<dbReference type="InterPro" id="IPR032710">
    <property type="entry name" value="NTF2-like_dom_sf"/>
</dbReference>
<accession>A0A9X3TZS1</accession>
<reference evidence="3" key="2">
    <citation type="journal article" date="2023" name="Syst. Appl. Microbiol.">
        <title>Govania unica gen. nov., sp. nov., a rare biosphere bacterium that represents a novel family in the class Alphaproteobacteria.</title>
        <authorList>
            <person name="Vandamme P."/>
            <person name="Peeters C."/>
            <person name="Hettiarachchi A."/>
            <person name="Cnockaert M."/>
            <person name="Carlier A."/>
        </authorList>
    </citation>
    <scope>NUCLEOTIDE SEQUENCE</scope>
    <source>
        <strain evidence="3">LMG 31809</strain>
    </source>
</reference>
<sequence length="159" mass="18499">MTVVWSEIEDLINNEAEFLDSGRYEDWLDLYAEGGVYWVPRSHAQSDPLNEISLFYEGRALLEMRINRLQHPHAHSAAEPYRVSHVIGRVRKISVTEAGNEAHVEARFHIQEYHEGRERHFAGKYSHHLIKADGVWKIRLKRVDLVNCDATFEPIEVPL</sequence>
<evidence type="ECO:0000256" key="1">
    <source>
        <dbReference type="ARBA" id="ARBA00009570"/>
    </source>
</evidence>
<dbReference type="CDD" id="cd00667">
    <property type="entry name" value="ring_hydroxylating_dioxygenases_beta"/>
    <property type="match status" value="1"/>
</dbReference>
<dbReference type="RefSeq" id="WP_274944702.1">
    <property type="nucleotide sequence ID" value="NZ_JANWOI010000005.1"/>
</dbReference>
<gene>
    <name evidence="3" type="ORF">NYP16_13620</name>
</gene>
<proteinExistence type="inferred from homology"/>
<comment type="caution">
    <text evidence="3">The sequence shown here is derived from an EMBL/GenBank/DDBJ whole genome shotgun (WGS) entry which is preliminary data.</text>
</comment>
<dbReference type="Gene3D" id="3.10.450.50">
    <property type="match status" value="1"/>
</dbReference>
<keyword evidence="3" id="KW-0223">Dioxygenase</keyword>
<dbReference type="SUPFAM" id="SSF54427">
    <property type="entry name" value="NTF2-like"/>
    <property type="match status" value="1"/>
</dbReference>
<dbReference type="PANTHER" id="PTHR41534:SF1">
    <property type="entry name" value="BLR3401 PROTEIN"/>
    <property type="match status" value="1"/>
</dbReference>
<comment type="similarity">
    <text evidence="1">Belongs to the bacterial ring-hydroxylating dioxygenase beta subunit family.</text>
</comment>
<evidence type="ECO:0000313" key="4">
    <source>
        <dbReference type="Proteomes" id="UP001141619"/>
    </source>
</evidence>
<keyword evidence="2" id="KW-0560">Oxidoreductase</keyword>
<reference evidence="3" key="1">
    <citation type="submission" date="2022-08" db="EMBL/GenBank/DDBJ databases">
        <authorList>
            <person name="Vandamme P."/>
            <person name="Hettiarachchi A."/>
            <person name="Peeters C."/>
            <person name="Cnockaert M."/>
            <person name="Carlier A."/>
        </authorList>
    </citation>
    <scope>NUCLEOTIDE SEQUENCE</scope>
    <source>
        <strain evidence="3">LMG 31809</strain>
    </source>
</reference>
<dbReference type="InterPro" id="IPR000391">
    <property type="entry name" value="Rng_hydr_dOase-bsu"/>
</dbReference>
<dbReference type="Pfam" id="PF00866">
    <property type="entry name" value="Ring_hydroxyl_B"/>
    <property type="match status" value="1"/>
</dbReference>
<dbReference type="GO" id="GO:0019380">
    <property type="term" value="P:3-phenylpropionate catabolic process"/>
    <property type="evidence" value="ECO:0007669"/>
    <property type="project" value="TreeGrafter"/>
</dbReference>
<name>A0A9X3TZS1_9PROT</name>
<dbReference type="PANTHER" id="PTHR41534">
    <property type="entry name" value="BLR3401 PROTEIN"/>
    <property type="match status" value="1"/>
</dbReference>
<dbReference type="GO" id="GO:0051213">
    <property type="term" value="F:dioxygenase activity"/>
    <property type="evidence" value="ECO:0007669"/>
    <property type="project" value="UniProtKB-KW"/>
</dbReference>
<dbReference type="AlphaFoldDB" id="A0A9X3TZS1"/>
<dbReference type="Proteomes" id="UP001141619">
    <property type="component" value="Unassembled WGS sequence"/>
</dbReference>
<evidence type="ECO:0000256" key="2">
    <source>
        <dbReference type="ARBA" id="ARBA00023002"/>
    </source>
</evidence>
<organism evidence="3 4">
    <name type="scientific">Govanella unica</name>
    <dbReference type="NCBI Taxonomy" id="2975056"/>
    <lineage>
        <taxon>Bacteria</taxon>
        <taxon>Pseudomonadati</taxon>
        <taxon>Pseudomonadota</taxon>
        <taxon>Alphaproteobacteria</taxon>
        <taxon>Emcibacterales</taxon>
        <taxon>Govanellaceae</taxon>
        <taxon>Govanella</taxon>
    </lineage>
</organism>